<dbReference type="AlphaFoldDB" id="A0AA38M049"/>
<evidence type="ECO:0000313" key="1">
    <source>
        <dbReference type="EMBL" id="KAJ3620928.1"/>
    </source>
</evidence>
<keyword evidence="2" id="KW-1185">Reference proteome</keyword>
<sequence length="118" mass="13351">MYFKKLKNFTIKGNDLRAQLTLITKSYQVKKRHCVCRIYKVPALTPVVWCREDVERTAGFQFAPLSLPLSPHNGNEFGGSVSHNRTLAQPSRTTTLTSAFMPIYARLQCFTSVATIIL</sequence>
<comment type="caution">
    <text evidence="1">The sequence shown here is derived from an EMBL/GenBank/DDBJ whole genome shotgun (WGS) entry which is preliminary data.</text>
</comment>
<dbReference type="EMBL" id="JALNTZ010002040">
    <property type="protein sequence ID" value="KAJ3620928.1"/>
    <property type="molecule type" value="Genomic_DNA"/>
</dbReference>
<protein>
    <submittedName>
        <fullName evidence="1">Uncharacterized protein</fullName>
    </submittedName>
</protein>
<proteinExistence type="predicted"/>
<name>A0AA38M049_9CUCU</name>
<accession>A0AA38M049</accession>
<gene>
    <name evidence="1" type="ORF">Zmor_008636</name>
</gene>
<dbReference type="Proteomes" id="UP001168821">
    <property type="component" value="Unassembled WGS sequence"/>
</dbReference>
<organism evidence="1 2">
    <name type="scientific">Zophobas morio</name>
    <dbReference type="NCBI Taxonomy" id="2755281"/>
    <lineage>
        <taxon>Eukaryota</taxon>
        <taxon>Metazoa</taxon>
        <taxon>Ecdysozoa</taxon>
        <taxon>Arthropoda</taxon>
        <taxon>Hexapoda</taxon>
        <taxon>Insecta</taxon>
        <taxon>Pterygota</taxon>
        <taxon>Neoptera</taxon>
        <taxon>Endopterygota</taxon>
        <taxon>Coleoptera</taxon>
        <taxon>Polyphaga</taxon>
        <taxon>Cucujiformia</taxon>
        <taxon>Tenebrionidae</taxon>
        <taxon>Zophobas</taxon>
    </lineage>
</organism>
<evidence type="ECO:0000313" key="2">
    <source>
        <dbReference type="Proteomes" id="UP001168821"/>
    </source>
</evidence>
<reference evidence="1" key="1">
    <citation type="journal article" date="2023" name="G3 (Bethesda)">
        <title>Whole genome assemblies of Zophobas morio and Tenebrio molitor.</title>
        <authorList>
            <person name="Kaur S."/>
            <person name="Stinson S.A."/>
            <person name="diCenzo G.C."/>
        </authorList>
    </citation>
    <scope>NUCLEOTIDE SEQUENCE</scope>
    <source>
        <strain evidence="1">QUZm001</strain>
    </source>
</reference>